<dbReference type="SUPFAM" id="SSF57959">
    <property type="entry name" value="Leucine zipper domain"/>
    <property type="match status" value="1"/>
</dbReference>
<evidence type="ECO:0000313" key="5">
    <source>
        <dbReference type="Proteomes" id="UP000054560"/>
    </source>
</evidence>
<proteinExistence type="predicted"/>
<keyword evidence="5" id="KW-1185">Reference proteome</keyword>
<feature type="region of interest" description="Disordered" evidence="2">
    <location>
        <begin position="506"/>
        <end position="525"/>
    </location>
</feature>
<dbReference type="GeneID" id="25911651"/>
<dbReference type="Gene3D" id="1.20.5.170">
    <property type="match status" value="1"/>
</dbReference>
<gene>
    <name evidence="4" type="ORF">SARC_11147</name>
</gene>
<dbReference type="InterPro" id="IPR046347">
    <property type="entry name" value="bZIP_sf"/>
</dbReference>
<dbReference type="SMART" id="SM00338">
    <property type="entry name" value="BRLZ"/>
    <property type="match status" value="1"/>
</dbReference>
<dbReference type="AlphaFoldDB" id="A0A0L0FIN8"/>
<dbReference type="PANTHER" id="PTHR37616">
    <property type="entry name" value="BZIP TRANSCRIPTION FACTOR 60-LIKE"/>
    <property type="match status" value="1"/>
</dbReference>
<feature type="compositionally biased region" description="Low complexity" evidence="2">
    <location>
        <begin position="203"/>
        <end position="221"/>
    </location>
</feature>
<dbReference type="Proteomes" id="UP000054560">
    <property type="component" value="Unassembled WGS sequence"/>
</dbReference>
<feature type="domain" description="BZIP" evidence="3">
    <location>
        <begin position="331"/>
        <end position="395"/>
    </location>
</feature>
<evidence type="ECO:0000313" key="4">
    <source>
        <dbReference type="EMBL" id="KNC76346.1"/>
    </source>
</evidence>
<name>A0A0L0FIN8_9EUKA</name>
<dbReference type="RefSeq" id="XP_014150248.1">
    <property type="nucleotide sequence ID" value="XM_014294773.1"/>
</dbReference>
<evidence type="ECO:0000256" key="2">
    <source>
        <dbReference type="SAM" id="MobiDB-lite"/>
    </source>
</evidence>
<dbReference type="PANTHER" id="PTHR37616:SF2">
    <property type="entry name" value="BZIP DOMAIN-CONTAINING PROTEIN"/>
    <property type="match status" value="1"/>
</dbReference>
<evidence type="ECO:0000256" key="1">
    <source>
        <dbReference type="SAM" id="Coils"/>
    </source>
</evidence>
<keyword evidence="1" id="KW-0175">Coiled coil</keyword>
<reference evidence="4 5" key="1">
    <citation type="submission" date="2011-02" db="EMBL/GenBank/DDBJ databases">
        <title>The Genome Sequence of Sphaeroforma arctica JP610.</title>
        <authorList>
            <consortium name="The Broad Institute Genome Sequencing Platform"/>
            <person name="Russ C."/>
            <person name="Cuomo C."/>
            <person name="Young S.K."/>
            <person name="Zeng Q."/>
            <person name="Gargeya S."/>
            <person name="Alvarado L."/>
            <person name="Berlin A."/>
            <person name="Chapman S.B."/>
            <person name="Chen Z."/>
            <person name="Freedman E."/>
            <person name="Gellesch M."/>
            <person name="Goldberg J."/>
            <person name="Griggs A."/>
            <person name="Gujja S."/>
            <person name="Heilman E."/>
            <person name="Heiman D."/>
            <person name="Howarth C."/>
            <person name="Mehta T."/>
            <person name="Neiman D."/>
            <person name="Pearson M."/>
            <person name="Roberts A."/>
            <person name="Saif S."/>
            <person name="Shea T."/>
            <person name="Shenoy N."/>
            <person name="Sisk P."/>
            <person name="Stolte C."/>
            <person name="Sykes S."/>
            <person name="White J."/>
            <person name="Yandava C."/>
            <person name="Burger G."/>
            <person name="Gray M.W."/>
            <person name="Holland P.W.H."/>
            <person name="King N."/>
            <person name="Lang F.B.F."/>
            <person name="Roger A.J."/>
            <person name="Ruiz-Trillo I."/>
            <person name="Haas B."/>
            <person name="Nusbaum C."/>
            <person name="Birren B."/>
        </authorList>
    </citation>
    <scope>NUCLEOTIDE SEQUENCE [LARGE SCALE GENOMIC DNA]</scope>
    <source>
        <strain evidence="4 5">JP610</strain>
    </source>
</reference>
<dbReference type="GO" id="GO:0003700">
    <property type="term" value="F:DNA-binding transcription factor activity"/>
    <property type="evidence" value="ECO:0007669"/>
    <property type="project" value="InterPro"/>
</dbReference>
<feature type="compositionally biased region" description="Polar residues" evidence="2">
    <location>
        <begin position="184"/>
        <end position="196"/>
    </location>
</feature>
<protein>
    <recommendedName>
        <fullName evidence="3">BZIP domain-containing protein</fullName>
    </recommendedName>
</protein>
<dbReference type="InterPro" id="IPR004827">
    <property type="entry name" value="bZIP"/>
</dbReference>
<organism evidence="4 5">
    <name type="scientific">Sphaeroforma arctica JP610</name>
    <dbReference type="NCBI Taxonomy" id="667725"/>
    <lineage>
        <taxon>Eukaryota</taxon>
        <taxon>Ichthyosporea</taxon>
        <taxon>Ichthyophonida</taxon>
        <taxon>Sphaeroforma</taxon>
    </lineage>
</organism>
<evidence type="ECO:0000259" key="3">
    <source>
        <dbReference type="SMART" id="SM00338"/>
    </source>
</evidence>
<accession>A0A0L0FIN8</accession>
<dbReference type="EMBL" id="KQ243142">
    <property type="protein sequence ID" value="KNC76346.1"/>
    <property type="molecule type" value="Genomic_DNA"/>
</dbReference>
<feature type="region of interest" description="Disordered" evidence="2">
    <location>
        <begin position="184"/>
        <end position="223"/>
    </location>
</feature>
<sequence length="572" mass="60378">MVISEDLFSKFNLNELLLDIDVNDNIGLLDSANWLDDAFYAAADADVNLASDIFDTQSNTQVDDGLLDDVTSFSSPVQTAAGLPSLESIQSSVNWSPETASLSTLSVQSPSDEVVSLAPADITAENTNTTEGLIDGTSTMRASTSATQPLTQSALGRVGGPVRHRGRRRANRITVAAVRQAMQLSEHQQAQQQNPLESLGEFTNPSTLASTSSSPSAPNAPMQLKTLPTAESLDFGAFEYAGTDFSLSTSDMDLCLDPSASTDECSSNASQKLGSMASTMTGLTNFTGLEDTSSKGRLSLEGTDTVGSGGKRLKQGELQAAQIMGTQLSKNDLEKLEAKLEKNRKMAKESRQKKKEYVKGIEHRCRQYELVIQKLNERLAATSRCNGALIAELVASNNGVLPPNVAAILQLNLPAYTPVGFGGPGVPLMPSGGTPISMSNLAGNVEVMRQFSMQAHRPTAQHINQMRGSMPAMDPTLRPGLRCLPPHVMAPHVPGFVPAQAQPIAKQTSAPGETKGVSGTGTPIGKSQQISLCPANASSEAVSVVDFDKKLVAESESACVSLTNSVGEPLVA</sequence>
<feature type="coiled-coil region" evidence="1">
    <location>
        <begin position="330"/>
        <end position="378"/>
    </location>
</feature>